<gene>
    <name evidence="2" type="ORF">AWB78_07366</name>
</gene>
<dbReference type="InterPro" id="IPR014158">
    <property type="entry name" value="T4SS_VirB5"/>
</dbReference>
<dbReference type="Proteomes" id="UP000071859">
    <property type="component" value="Unassembled WGS sequence"/>
</dbReference>
<dbReference type="AlphaFoldDB" id="A0A158EE97"/>
<feature type="signal peptide" evidence="1">
    <location>
        <begin position="1"/>
        <end position="22"/>
    </location>
</feature>
<keyword evidence="1" id="KW-0732">Signal</keyword>
<dbReference type="Gene3D" id="1.20.58.430">
    <property type="entry name" value="Type IV secretion system, VirB5-domain"/>
    <property type="match status" value="1"/>
</dbReference>
<protein>
    <submittedName>
        <fullName evidence="2">Type IV secretion system family protein</fullName>
    </submittedName>
</protein>
<sequence length="222" mass="23454">MRRIKSVVVAAAFIAVSIPAFSTGVPVFNAQEAIQLAQQLQTMGEQLDQLKKQYATVVGSYGRGAEGLAGAINSSAVVPGSWQDVVAQQKNGTYANLQSTYGQVMNALSPSSFSNSNQGANYKLNTDATLAGLSVSEALYNESQTHLQNFQTLAQQVDTTQNVKDAADLQNRMTAELGMAQAAQTKLQALTARLSASQLNGSNQADAARAKFFGQTQQGASQ</sequence>
<dbReference type="Pfam" id="PF07996">
    <property type="entry name" value="T4SS"/>
    <property type="match status" value="1"/>
</dbReference>
<dbReference type="RefSeq" id="WP_063959070.1">
    <property type="nucleotide sequence ID" value="NZ_FCOX02000076.1"/>
</dbReference>
<dbReference type="SUPFAM" id="SSF101082">
    <property type="entry name" value="Typo IV secretion system protein TraC"/>
    <property type="match status" value="1"/>
</dbReference>
<proteinExistence type="predicted"/>
<accession>A0A158EE97</accession>
<dbReference type="InterPro" id="IPR023220">
    <property type="entry name" value="T4SS_VirB5-domain"/>
</dbReference>
<name>A0A158EE97_9BURK</name>
<reference evidence="2" key="1">
    <citation type="submission" date="2016-01" db="EMBL/GenBank/DDBJ databases">
        <authorList>
            <person name="Peeters C."/>
        </authorList>
    </citation>
    <scope>NUCLEOTIDE SEQUENCE</scope>
    <source>
        <strain evidence="2">LMG 29321</strain>
    </source>
</reference>
<feature type="chain" id="PRO_5007625102" evidence="1">
    <location>
        <begin position="23"/>
        <end position="222"/>
    </location>
</feature>
<evidence type="ECO:0000256" key="1">
    <source>
        <dbReference type="SAM" id="SignalP"/>
    </source>
</evidence>
<keyword evidence="3" id="KW-1185">Reference proteome</keyword>
<evidence type="ECO:0000313" key="2">
    <source>
        <dbReference type="EMBL" id="SAL05222.1"/>
    </source>
</evidence>
<evidence type="ECO:0000313" key="3">
    <source>
        <dbReference type="Proteomes" id="UP000071859"/>
    </source>
</evidence>
<dbReference type="OrthoDB" id="9780974at2"/>
<comment type="caution">
    <text evidence="2">The sequence shown here is derived from an EMBL/GenBank/DDBJ whole genome shotgun (WGS) entry which is preliminary data.</text>
</comment>
<organism evidence="2 3">
    <name type="scientific">Caballeronia calidae</name>
    <dbReference type="NCBI Taxonomy" id="1777139"/>
    <lineage>
        <taxon>Bacteria</taxon>
        <taxon>Pseudomonadati</taxon>
        <taxon>Pseudomonadota</taxon>
        <taxon>Betaproteobacteria</taxon>
        <taxon>Burkholderiales</taxon>
        <taxon>Burkholderiaceae</taxon>
        <taxon>Caballeronia</taxon>
    </lineage>
</organism>
<dbReference type="CDD" id="cd14262">
    <property type="entry name" value="VirB5_like"/>
    <property type="match status" value="1"/>
</dbReference>
<dbReference type="EMBL" id="FCOX02000076">
    <property type="protein sequence ID" value="SAL05222.1"/>
    <property type="molecule type" value="Genomic_DNA"/>
</dbReference>